<evidence type="ECO:0000256" key="14">
    <source>
        <dbReference type="HAMAP-Rule" id="MF_00052"/>
    </source>
</evidence>
<dbReference type="GO" id="GO:0032299">
    <property type="term" value="C:ribonuclease H2 complex"/>
    <property type="evidence" value="ECO:0007669"/>
    <property type="project" value="TreeGrafter"/>
</dbReference>
<comment type="caution">
    <text evidence="18">The sequence shown here is derived from an EMBL/GenBank/DDBJ whole genome shotgun (WGS) entry which is preliminary data.</text>
</comment>
<dbReference type="AlphaFoldDB" id="A0A1J4T833"/>
<evidence type="ECO:0000256" key="9">
    <source>
        <dbReference type="ARBA" id="ARBA00022722"/>
    </source>
</evidence>
<evidence type="ECO:0000256" key="4">
    <source>
        <dbReference type="ARBA" id="ARBA00004496"/>
    </source>
</evidence>
<comment type="catalytic activity">
    <reaction evidence="1 14 15 16">
        <text>Endonucleolytic cleavage to 5'-phosphomonoester.</text>
        <dbReference type="EC" id="3.1.26.4"/>
    </reaction>
</comment>
<feature type="binding site" evidence="14 15">
    <location>
        <position position="118"/>
    </location>
    <ligand>
        <name>a divalent metal cation</name>
        <dbReference type="ChEBI" id="CHEBI:60240"/>
    </ligand>
</feature>
<dbReference type="NCBIfam" id="NF000595">
    <property type="entry name" value="PRK00015.1-3"/>
    <property type="match status" value="1"/>
</dbReference>
<evidence type="ECO:0000256" key="11">
    <source>
        <dbReference type="ARBA" id="ARBA00022759"/>
    </source>
</evidence>
<gene>
    <name evidence="14" type="primary">rnhB</name>
    <name evidence="18" type="ORF">AUJ35_01330</name>
</gene>
<evidence type="ECO:0000256" key="5">
    <source>
        <dbReference type="ARBA" id="ARBA00007383"/>
    </source>
</evidence>
<dbReference type="InterPro" id="IPR012337">
    <property type="entry name" value="RNaseH-like_sf"/>
</dbReference>
<evidence type="ECO:0000256" key="12">
    <source>
        <dbReference type="ARBA" id="ARBA00022801"/>
    </source>
</evidence>
<dbReference type="CDD" id="cd07182">
    <property type="entry name" value="RNase_HII_bacteria_HII_like"/>
    <property type="match status" value="1"/>
</dbReference>
<dbReference type="PANTHER" id="PTHR10954">
    <property type="entry name" value="RIBONUCLEASE H2 SUBUNIT A"/>
    <property type="match status" value="1"/>
</dbReference>
<evidence type="ECO:0000256" key="1">
    <source>
        <dbReference type="ARBA" id="ARBA00000077"/>
    </source>
</evidence>
<feature type="binding site" evidence="14 15">
    <location>
        <position position="21"/>
    </location>
    <ligand>
        <name>a divalent metal cation</name>
        <dbReference type="ChEBI" id="CHEBI:60240"/>
    </ligand>
</feature>
<keyword evidence="13 14" id="KW-0464">Manganese</keyword>
<dbReference type="InterPro" id="IPR001352">
    <property type="entry name" value="RNase_HII/HIII"/>
</dbReference>
<evidence type="ECO:0000259" key="17">
    <source>
        <dbReference type="PROSITE" id="PS51975"/>
    </source>
</evidence>
<dbReference type="Proteomes" id="UP000182860">
    <property type="component" value="Unassembled WGS sequence"/>
</dbReference>
<dbReference type="GO" id="GO:0006298">
    <property type="term" value="P:mismatch repair"/>
    <property type="evidence" value="ECO:0007669"/>
    <property type="project" value="TreeGrafter"/>
</dbReference>
<evidence type="ECO:0000256" key="2">
    <source>
        <dbReference type="ARBA" id="ARBA00001946"/>
    </source>
</evidence>
<dbReference type="NCBIfam" id="NF000594">
    <property type="entry name" value="PRK00015.1-1"/>
    <property type="match status" value="1"/>
</dbReference>
<keyword evidence="11 14" id="KW-0255">Endonuclease</keyword>
<evidence type="ECO:0000313" key="19">
    <source>
        <dbReference type="Proteomes" id="UP000182860"/>
    </source>
</evidence>
<evidence type="ECO:0000256" key="6">
    <source>
        <dbReference type="ARBA" id="ARBA00012180"/>
    </source>
</evidence>
<evidence type="ECO:0000256" key="16">
    <source>
        <dbReference type="RuleBase" id="RU003515"/>
    </source>
</evidence>
<keyword evidence="9 14" id="KW-0540">Nuclease</keyword>
<evidence type="ECO:0000256" key="15">
    <source>
        <dbReference type="PROSITE-ProRule" id="PRU01319"/>
    </source>
</evidence>
<dbReference type="GO" id="GO:0043137">
    <property type="term" value="P:DNA replication, removal of RNA primer"/>
    <property type="evidence" value="ECO:0007669"/>
    <property type="project" value="TreeGrafter"/>
</dbReference>
<accession>A0A1J4T833</accession>
<dbReference type="EC" id="3.1.26.4" evidence="6 14"/>
<proteinExistence type="inferred from homology"/>
<keyword evidence="10 14" id="KW-0479">Metal-binding</keyword>
<sequence length="207" mass="22816">MNLDKERELFQNGYHLIGGVDEAGRGPLAGPVVAACVVIDDNFVISGPELELVRDSKKLSARQREKIFAVIKAKTAAVAIGVVDHKTIDKINILQATFLAMKKAIDQMAVTPDYILVDGGFQIPQLKLAQEAVKEGDAKIFCIAAASIIAKVSRDYLMTELDKKYPAYNFAQHKGYGTKLHLAKILEHGPSPIHRRSFSPIKEMMEK</sequence>
<dbReference type="PANTHER" id="PTHR10954:SF18">
    <property type="entry name" value="RIBONUCLEASE HII"/>
    <property type="match status" value="1"/>
</dbReference>
<dbReference type="GO" id="GO:0004523">
    <property type="term" value="F:RNA-DNA hybrid ribonuclease activity"/>
    <property type="evidence" value="ECO:0007669"/>
    <property type="project" value="UniProtKB-UniRule"/>
</dbReference>
<feature type="domain" description="RNase H type-2" evidence="17">
    <location>
        <begin position="15"/>
        <end position="207"/>
    </location>
</feature>
<dbReference type="SUPFAM" id="SSF53098">
    <property type="entry name" value="Ribonuclease H-like"/>
    <property type="match status" value="1"/>
</dbReference>
<evidence type="ECO:0000256" key="13">
    <source>
        <dbReference type="ARBA" id="ARBA00023211"/>
    </source>
</evidence>
<feature type="binding site" evidence="14 15">
    <location>
        <position position="22"/>
    </location>
    <ligand>
        <name>a divalent metal cation</name>
        <dbReference type="ChEBI" id="CHEBI:60240"/>
    </ligand>
</feature>
<comment type="cofactor">
    <cofactor evidence="14 15">
        <name>Mn(2+)</name>
        <dbReference type="ChEBI" id="CHEBI:29035"/>
    </cofactor>
    <cofactor evidence="14 15">
        <name>Mg(2+)</name>
        <dbReference type="ChEBI" id="CHEBI:18420"/>
    </cofactor>
    <text evidence="14 15">Manganese or magnesium. Binds 1 divalent metal ion per monomer in the absence of substrate. May bind a second metal ion after substrate binding.</text>
</comment>
<comment type="similarity">
    <text evidence="5 14 16">Belongs to the RNase HII family.</text>
</comment>
<dbReference type="PROSITE" id="PS51975">
    <property type="entry name" value="RNASE_H_2"/>
    <property type="match status" value="1"/>
</dbReference>
<comment type="subcellular location">
    <subcellularLocation>
        <location evidence="4 14">Cytoplasm</location>
    </subcellularLocation>
</comment>
<keyword evidence="12 14" id="KW-0378">Hydrolase</keyword>
<dbReference type="InterPro" id="IPR024567">
    <property type="entry name" value="RNase_HII/HIII_dom"/>
</dbReference>
<evidence type="ECO:0000256" key="3">
    <source>
        <dbReference type="ARBA" id="ARBA00004065"/>
    </source>
</evidence>
<evidence type="ECO:0000256" key="10">
    <source>
        <dbReference type="ARBA" id="ARBA00022723"/>
    </source>
</evidence>
<dbReference type="HAMAP" id="MF_00052_B">
    <property type="entry name" value="RNase_HII_B"/>
    <property type="match status" value="1"/>
</dbReference>
<reference evidence="18 19" key="1">
    <citation type="journal article" date="2016" name="Environ. Microbiol.">
        <title>Genomic resolution of a cold subsurface aquifer community provides metabolic insights for novel microbes adapted to high CO concentrations.</title>
        <authorList>
            <person name="Probst A.J."/>
            <person name="Castelle C.J."/>
            <person name="Singh A."/>
            <person name="Brown C.T."/>
            <person name="Anantharaman K."/>
            <person name="Sharon I."/>
            <person name="Hug L.A."/>
            <person name="Burstein D."/>
            <person name="Emerson J.B."/>
            <person name="Thomas B.C."/>
            <person name="Banfield J.F."/>
        </authorList>
    </citation>
    <scope>NUCLEOTIDE SEQUENCE [LARGE SCALE GENOMIC DNA]</scope>
    <source>
        <strain evidence="18">CG1_02_41_21</strain>
    </source>
</reference>
<dbReference type="EMBL" id="MNUV01000022">
    <property type="protein sequence ID" value="OIO07930.1"/>
    <property type="molecule type" value="Genomic_DNA"/>
</dbReference>
<dbReference type="GO" id="GO:0005737">
    <property type="term" value="C:cytoplasm"/>
    <property type="evidence" value="ECO:0007669"/>
    <property type="project" value="UniProtKB-SubCell"/>
</dbReference>
<comment type="cofactor">
    <cofactor evidence="2">
        <name>Mg(2+)</name>
        <dbReference type="ChEBI" id="CHEBI:18420"/>
    </cofactor>
</comment>
<dbReference type="GO" id="GO:0003723">
    <property type="term" value="F:RNA binding"/>
    <property type="evidence" value="ECO:0007669"/>
    <property type="project" value="UniProtKB-UniRule"/>
</dbReference>
<dbReference type="Pfam" id="PF01351">
    <property type="entry name" value="RNase_HII"/>
    <property type="match status" value="1"/>
</dbReference>
<dbReference type="InterPro" id="IPR022898">
    <property type="entry name" value="RNase_HII"/>
</dbReference>
<dbReference type="GO" id="GO:0030145">
    <property type="term" value="F:manganese ion binding"/>
    <property type="evidence" value="ECO:0007669"/>
    <property type="project" value="UniProtKB-UniRule"/>
</dbReference>
<protein>
    <recommendedName>
        <fullName evidence="7 14">Ribonuclease HII</fullName>
        <shortName evidence="14">RNase HII</shortName>
        <ecNumber evidence="6 14">3.1.26.4</ecNumber>
    </recommendedName>
</protein>
<keyword evidence="8 14" id="KW-0963">Cytoplasm</keyword>
<dbReference type="InterPro" id="IPR036397">
    <property type="entry name" value="RNaseH_sf"/>
</dbReference>
<evidence type="ECO:0000256" key="7">
    <source>
        <dbReference type="ARBA" id="ARBA00019179"/>
    </source>
</evidence>
<dbReference type="Gene3D" id="3.30.420.10">
    <property type="entry name" value="Ribonuclease H-like superfamily/Ribonuclease H"/>
    <property type="match status" value="1"/>
</dbReference>
<evidence type="ECO:0000256" key="8">
    <source>
        <dbReference type="ARBA" id="ARBA00022490"/>
    </source>
</evidence>
<comment type="function">
    <text evidence="3 14 16">Endonuclease that specifically degrades the RNA of RNA-DNA hybrids.</text>
</comment>
<name>A0A1J4T833_9BACT</name>
<evidence type="ECO:0000313" key="18">
    <source>
        <dbReference type="EMBL" id="OIO07930.1"/>
    </source>
</evidence>
<organism evidence="18 19">
    <name type="scientific">Candidatus Falkowbacteria bacterium CG1_02_41_21</name>
    <dbReference type="NCBI Taxonomy" id="1805147"/>
    <lineage>
        <taxon>Bacteria</taxon>
        <taxon>Candidatus Falkowiibacteriota</taxon>
    </lineage>
</organism>
<dbReference type="FunFam" id="3.30.420.10:FF:000006">
    <property type="entry name" value="Ribonuclease HII"/>
    <property type="match status" value="1"/>
</dbReference>